<feature type="transmembrane region" description="Helical" evidence="2">
    <location>
        <begin position="490"/>
        <end position="512"/>
    </location>
</feature>
<feature type="compositionally biased region" description="Basic and acidic residues" evidence="1">
    <location>
        <begin position="86"/>
        <end position="95"/>
    </location>
</feature>
<feature type="signal peptide" evidence="3">
    <location>
        <begin position="1"/>
        <end position="18"/>
    </location>
</feature>
<dbReference type="STRING" id="7070.D2A0D8"/>
<feature type="region of interest" description="Disordered" evidence="1">
    <location>
        <begin position="48"/>
        <end position="110"/>
    </location>
</feature>
<evidence type="ECO:0000256" key="3">
    <source>
        <dbReference type="SAM" id="SignalP"/>
    </source>
</evidence>
<dbReference type="EMBL" id="KQ971338">
    <property type="protein sequence ID" value="EFA02501.1"/>
    <property type="molecule type" value="Genomic_DNA"/>
</dbReference>
<name>D2A0D8_TRICA</name>
<accession>D2A0D8</accession>
<sequence length="583" mass="66942">MKLLKGLCVFLICATASAQDIDNNRENQEEGRGLGGYNQEWRAVDYFSPTSDSSGWVPQSDTDDGTPKRRRIRKRKRRPPVFTEDDWPKKTKEPWEEMSEENTQKTNTRRRLTPIYEEKIRDPFTALQEAEEKQKTKVDESSTKTPDLKTILKNSGGLSLSEVLQQKNLSLTELLKGNREAISALAKEAETTTEVYTYRRLPPSIGLKKDINRNFERESAEHLSSDEVVEAQRKRLALLHGHRDTEVTAGVPAKAVTVSLDEILSVFKNESDGPLKMTIDLDEMTVKKPPTTEQSAGKKLKNVTAKEEIMEILQNPVERENLSRILRSRNMTVEELVQQRERGSSQLHLADIFHNKTREPEPQEEHVGHINPASFRKPKTIPEFPETTKPPYTITSFPTYKIETNKNALPVWRQLYPSFFPDVYQNSNQADKKEIRPTTSTEKLDYEEIERLEEIENTLAEAANGRLKVDVPQNVYEEEFLRMPAGVKSAILASLAIIGLSLLVFLTILVVFKWTQKQKRRLNYSAAFAGSKIKSPILEPEQRRTFKTFVCETLGRKKNNYYKSHLHSMSDSIWDSEKKPYMI</sequence>
<evidence type="ECO:0000313" key="4">
    <source>
        <dbReference type="EMBL" id="EFA02501.1"/>
    </source>
</evidence>
<keyword evidence="2" id="KW-1133">Transmembrane helix</keyword>
<dbReference type="AlphaFoldDB" id="D2A0D8"/>
<dbReference type="KEGG" id="tca:103312702"/>
<keyword evidence="5" id="KW-1185">Reference proteome</keyword>
<dbReference type="HOGENOM" id="CLU_467993_0_0_1"/>
<reference evidence="4 5" key="2">
    <citation type="journal article" date="2010" name="Nucleic Acids Res.">
        <title>BeetleBase in 2010: revisions to provide comprehensive genomic information for Tribolium castaneum.</title>
        <authorList>
            <person name="Kim H.S."/>
            <person name="Murphy T."/>
            <person name="Xia J."/>
            <person name="Caragea D."/>
            <person name="Park Y."/>
            <person name="Beeman R.W."/>
            <person name="Lorenzen M.D."/>
            <person name="Butcher S."/>
            <person name="Manak J.R."/>
            <person name="Brown S.J."/>
        </authorList>
    </citation>
    <scope>GENOME REANNOTATION</scope>
    <source>
        <strain evidence="4 5">Georgia GA2</strain>
    </source>
</reference>
<dbReference type="FunCoup" id="D2A0D8">
    <property type="interactions" value="17"/>
</dbReference>
<feature type="compositionally biased region" description="Polar residues" evidence="1">
    <location>
        <begin position="48"/>
        <end position="60"/>
    </location>
</feature>
<keyword evidence="2" id="KW-0812">Transmembrane</keyword>
<gene>
    <name evidence="4" type="primary">AUGUSTUS-3.0.2_08197</name>
    <name evidence="4" type="ORF">TcasGA2_TC008197</name>
</gene>
<feature type="compositionally biased region" description="Basic residues" evidence="1">
    <location>
        <begin position="68"/>
        <end position="79"/>
    </location>
</feature>
<evidence type="ECO:0000313" key="5">
    <source>
        <dbReference type="Proteomes" id="UP000007266"/>
    </source>
</evidence>
<dbReference type="OrthoDB" id="6364622at2759"/>
<dbReference type="Proteomes" id="UP000007266">
    <property type="component" value="Linkage group 4"/>
</dbReference>
<feature type="chain" id="PRO_5003028660" evidence="3">
    <location>
        <begin position="19"/>
        <end position="583"/>
    </location>
</feature>
<keyword evidence="2" id="KW-0472">Membrane</keyword>
<dbReference type="InParanoid" id="D2A0D8"/>
<evidence type="ECO:0000256" key="1">
    <source>
        <dbReference type="SAM" id="MobiDB-lite"/>
    </source>
</evidence>
<keyword evidence="3" id="KW-0732">Signal</keyword>
<reference evidence="4 5" key="1">
    <citation type="journal article" date="2008" name="Nature">
        <title>The genome of the model beetle and pest Tribolium castaneum.</title>
        <authorList>
            <consortium name="Tribolium Genome Sequencing Consortium"/>
            <person name="Richards S."/>
            <person name="Gibbs R.A."/>
            <person name="Weinstock G.M."/>
            <person name="Brown S.J."/>
            <person name="Denell R."/>
            <person name="Beeman R.W."/>
            <person name="Gibbs R."/>
            <person name="Beeman R.W."/>
            <person name="Brown S.J."/>
            <person name="Bucher G."/>
            <person name="Friedrich M."/>
            <person name="Grimmelikhuijzen C.J."/>
            <person name="Klingler M."/>
            <person name="Lorenzen M."/>
            <person name="Richards S."/>
            <person name="Roth S."/>
            <person name="Schroder R."/>
            <person name="Tautz D."/>
            <person name="Zdobnov E.M."/>
            <person name="Muzny D."/>
            <person name="Gibbs R.A."/>
            <person name="Weinstock G.M."/>
            <person name="Attaway T."/>
            <person name="Bell S."/>
            <person name="Buhay C.J."/>
            <person name="Chandrabose M.N."/>
            <person name="Chavez D."/>
            <person name="Clerk-Blankenburg K.P."/>
            <person name="Cree A."/>
            <person name="Dao M."/>
            <person name="Davis C."/>
            <person name="Chacko J."/>
            <person name="Dinh H."/>
            <person name="Dugan-Rocha S."/>
            <person name="Fowler G."/>
            <person name="Garner T.T."/>
            <person name="Garnes J."/>
            <person name="Gnirke A."/>
            <person name="Hawes A."/>
            <person name="Hernandez J."/>
            <person name="Hines S."/>
            <person name="Holder M."/>
            <person name="Hume J."/>
            <person name="Jhangiani S.N."/>
            <person name="Joshi V."/>
            <person name="Khan Z.M."/>
            <person name="Jackson L."/>
            <person name="Kovar C."/>
            <person name="Kowis A."/>
            <person name="Lee S."/>
            <person name="Lewis L.R."/>
            <person name="Margolis J."/>
            <person name="Morgan M."/>
            <person name="Nazareth L.V."/>
            <person name="Nguyen N."/>
            <person name="Okwuonu G."/>
            <person name="Parker D."/>
            <person name="Richards S."/>
            <person name="Ruiz S.J."/>
            <person name="Santibanez J."/>
            <person name="Savard J."/>
            <person name="Scherer S.E."/>
            <person name="Schneider B."/>
            <person name="Sodergren E."/>
            <person name="Tautz D."/>
            <person name="Vattahil S."/>
            <person name="Villasana D."/>
            <person name="White C.S."/>
            <person name="Wright R."/>
            <person name="Park Y."/>
            <person name="Beeman R.W."/>
            <person name="Lord J."/>
            <person name="Oppert B."/>
            <person name="Lorenzen M."/>
            <person name="Brown S."/>
            <person name="Wang L."/>
            <person name="Savard J."/>
            <person name="Tautz D."/>
            <person name="Richards S."/>
            <person name="Weinstock G."/>
            <person name="Gibbs R.A."/>
            <person name="Liu Y."/>
            <person name="Worley K."/>
            <person name="Weinstock G."/>
            <person name="Elsik C.G."/>
            <person name="Reese J.T."/>
            <person name="Elhaik E."/>
            <person name="Landan G."/>
            <person name="Graur D."/>
            <person name="Arensburger P."/>
            <person name="Atkinson P."/>
            <person name="Beeman R.W."/>
            <person name="Beidler J."/>
            <person name="Brown S.J."/>
            <person name="Demuth J.P."/>
            <person name="Drury D.W."/>
            <person name="Du Y.Z."/>
            <person name="Fujiwara H."/>
            <person name="Lorenzen M."/>
            <person name="Maselli V."/>
            <person name="Osanai M."/>
            <person name="Park Y."/>
            <person name="Robertson H.M."/>
            <person name="Tu Z."/>
            <person name="Wang J.J."/>
            <person name="Wang S."/>
            <person name="Richards S."/>
            <person name="Song H."/>
            <person name="Zhang L."/>
            <person name="Sodergren E."/>
            <person name="Werner D."/>
            <person name="Stanke M."/>
            <person name="Morgenstern B."/>
            <person name="Solovyev V."/>
            <person name="Kosarev P."/>
            <person name="Brown G."/>
            <person name="Chen H.C."/>
            <person name="Ermolaeva O."/>
            <person name="Hlavina W."/>
            <person name="Kapustin Y."/>
            <person name="Kiryutin B."/>
            <person name="Kitts P."/>
            <person name="Maglott D."/>
            <person name="Pruitt K."/>
            <person name="Sapojnikov V."/>
            <person name="Souvorov A."/>
            <person name="Mackey A.J."/>
            <person name="Waterhouse R.M."/>
            <person name="Wyder S."/>
            <person name="Zdobnov E.M."/>
            <person name="Zdobnov E.M."/>
            <person name="Wyder S."/>
            <person name="Kriventseva E.V."/>
            <person name="Kadowaki T."/>
            <person name="Bork P."/>
            <person name="Aranda M."/>
            <person name="Bao R."/>
            <person name="Beermann A."/>
            <person name="Berns N."/>
            <person name="Bolognesi R."/>
            <person name="Bonneton F."/>
            <person name="Bopp D."/>
            <person name="Brown S.J."/>
            <person name="Bucher G."/>
            <person name="Butts T."/>
            <person name="Chaumot A."/>
            <person name="Denell R.E."/>
            <person name="Ferrier D.E."/>
            <person name="Friedrich M."/>
            <person name="Gordon C.M."/>
            <person name="Jindra M."/>
            <person name="Klingler M."/>
            <person name="Lan Q."/>
            <person name="Lattorff H.M."/>
            <person name="Laudet V."/>
            <person name="von Levetsow C."/>
            <person name="Liu Z."/>
            <person name="Lutz R."/>
            <person name="Lynch J.A."/>
            <person name="da Fonseca R.N."/>
            <person name="Posnien N."/>
            <person name="Reuter R."/>
            <person name="Roth S."/>
            <person name="Savard J."/>
            <person name="Schinko J.B."/>
            <person name="Schmitt C."/>
            <person name="Schoppmeier M."/>
            <person name="Schroder R."/>
            <person name="Shippy T.D."/>
            <person name="Simonnet F."/>
            <person name="Marques-Souza H."/>
            <person name="Tautz D."/>
            <person name="Tomoyasu Y."/>
            <person name="Trauner J."/>
            <person name="Van der Zee M."/>
            <person name="Vervoort M."/>
            <person name="Wittkopp N."/>
            <person name="Wimmer E.A."/>
            <person name="Yang X."/>
            <person name="Jones A.K."/>
            <person name="Sattelle D.B."/>
            <person name="Ebert P.R."/>
            <person name="Nelson D."/>
            <person name="Scott J.G."/>
            <person name="Beeman R.W."/>
            <person name="Muthukrishnan S."/>
            <person name="Kramer K.J."/>
            <person name="Arakane Y."/>
            <person name="Beeman R.W."/>
            <person name="Zhu Q."/>
            <person name="Hogenkamp D."/>
            <person name="Dixit R."/>
            <person name="Oppert B."/>
            <person name="Jiang H."/>
            <person name="Zou Z."/>
            <person name="Marshall J."/>
            <person name="Elpidina E."/>
            <person name="Vinokurov K."/>
            <person name="Oppert C."/>
            <person name="Zou Z."/>
            <person name="Evans J."/>
            <person name="Lu Z."/>
            <person name="Zhao P."/>
            <person name="Sumathipala N."/>
            <person name="Altincicek B."/>
            <person name="Vilcinskas A."/>
            <person name="Williams M."/>
            <person name="Hultmark D."/>
            <person name="Hetru C."/>
            <person name="Jiang H."/>
            <person name="Grimmelikhuijzen C.J."/>
            <person name="Hauser F."/>
            <person name="Cazzamali G."/>
            <person name="Williamson M."/>
            <person name="Park Y."/>
            <person name="Li B."/>
            <person name="Tanaka Y."/>
            <person name="Predel R."/>
            <person name="Neupert S."/>
            <person name="Schachtner J."/>
            <person name="Verleyen P."/>
            <person name="Raible F."/>
            <person name="Bork P."/>
            <person name="Friedrich M."/>
            <person name="Walden K.K."/>
            <person name="Robertson H.M."/>
            <person name="Angeli S."/>
            <person name="Foret S."/>
            <person name="Bucher G."/>
            <person name="Schuetz S."/>
            <person name="Maleszka R."/>
            <person name="Wimmer E.A."/>
            <person name="Beeman R.W."/>
            <person name="Lorenzen M."/>
            <person name="Tomoyasu Y."/>
            <person name="Miller S.C."/>
            <person name="Grossmann D."/>
            <person name="Bucher G."/>
        </authorList>
    </citation>
    <scope>NUCLEOTIDE SEQUENCE [LARGE SCALE GENOMIC DNA]</scope>
    <source>
        <strain evidence="4 5">Georgia GA2</strain>
    </source>
</reference>
<proteinExistence type="predicted"/>
<protein>
    <submittedName>
        <fullName evidence="4">Uncharacterized protein</fullName>
    </submittedName>
</protein>
<evidence type="ECO:0000256" key="2">
    <source>
        <dbReference type="SAM" id="Phobius"/>
    </source>
</evidence>
<organism evidence="4 5">
    <name type="scientific">Tribolium castaneum</name>
    <name type="common">Red flour beetle</name>
    <dbReference type="NCBI Taxonomy" id="7070"/>
    <lineage>
        <taxon>Eukaryota</taxon>
        <taxon>Metazoa</taxon>
        <taxon>Ecdysozoa</taxon>
        <taxon>Arthropoda</taxon>
        <taxon>Hexapoda</taxon>
        <taxon>Insecta</taxon>
        <taxon>Pterygota</taxon>
        <taxon>Neoptera</taxon>
        <taxon>Endopterygota</taxon>
        <taxon>Coleoptera</taxon>
        <taxon>Polyphaga</taxon>
        <taxon>Cucujiformia</taxon>
        <taxon>Tenebrionidae</taxon>
        <taxon>Tenebrionidae incertae sedis</taxon>
        <taxon>Tribolium</taxon>
    </lineage>
</organism>